<accession>A0AA50KFS9</accession>
<sequence>MILAKVHTTPKQRDEFRLLVAIRFACLMALAKGHTDPMDCPRVQVRCAELVKHFAYHHPSAAFYRQFIRHTGELGLNFCLRFTEPQQGLYGKVMVWRNDSQAVTNVHPLHPLHTMTPAAPVGR</sequence>
<proteinExistence type="predicted"/>
<dbReference type="EMBL" id="CP132914">
    <property type="protein sequence ID" value="WMB74073.1"/>
    <property type="molecule type" value="Genomic_DNA"/>
</dbReference>
<dbReference type="RefSeq" id="WP_306684861.1">
    <property type="nucleotide sequence ID" value="NZ_CP132914.1"/>
</dbReference>
<name>A0AA50KFS9_9GAMM</name>
<gene>
    <name evidence="1" type="ORF">RA178_05505</name>
</gene>
<dbReference type="Proteomes" id="UP001236800">
    <property type="component" value="Chromosome"/>
</dbReference>
<dbReference type="GeneID" id="301338619"/>
<dbReference type="KEGG" id="sog:RA178_05505"/>
<evidence type="ECO:0000313" key="1">
    <source>
        <dbReference type="EMBL" id="WMB74073.1"/>
    </source>
</evidence>
<reference evidence="1" key="1">
    <citation type="submission" date="2023-08" db="EMBL/GenBank/DDBJ databases">
        <title>Complete genome sequence of Shewanella oncorhynchi Z-P2, a siderophore putrebactin-producing bacterium.</title>
        <authorList>
            <person name="Zhang Y."/>
        </authorList>
    </citation>
    <scope>NUCLEOTIDE SEQUENCE</scope>
    <source>
        <strain evidence="1">Z-P2</strain>
    </source>
</reference>
<dbReference type="AlphaFoldDB" id="A0AA50KFS9"/>
<protein>
    <submittedName>
        <fullName evidence="1">Uncharacterized protein</fullName>
    </submittedName>
</protein>
<organism evidence="1">
    <name type="scientific">Shewanella oncorhynchi</name>
    <dbReference type="NCBI Taxonomy" id="2726434"/>
    <lineage>
        <taxon>Bacteria</taxon>
        <taxon>Pseudomonadati</taxon>
        <taxon>Pseudomonadota</taxon>
        <taxon>Gammaproteobacteria</taxon>
        <taxon>Alteromonadales</taxon>
        <taxon>Shewanellaceae</taxon>
        <taxon>Shewanella</taxon>
    </lineage>
</organism>